<dbReference type="PANTHER" id="PTHR10353">
    <property type="entry name" value="GLYCOSYL HYDROLASE"/>
    <property type="match status" value="1"/>
</dbReference>
<accession>A0A345Z4V5</accession>
<dbReference type="Proteomes" id="UP000254792">
    <property type="component" value="Chromosome"/>
</dbReference>
<evidence type="ECO:0000256" key="3">
    <source>
        <dbReference type="ARBA" id="ARBA00023295"/>
    </source>
</evidence>
<evidence type="ECO:0000256" key="6">
    <source>
        <dbReference type="RuleBase" id="RU004468"/>
    </source>
</evidence>
<dbReference type="PRINTS" id="PR00131">
    <property type="entry name" value="GLHYDRLASE1"/>
</dbReference>
<evidence type="ECO:0000256" key="4">
    <source>
        <dbReference type="PROSITE-ProRule" id="PRU10055"/>
    </source>
</evidence>
<gene>
    <name evidence="7" type="primary">bglA</name>
    <name evidence="7" type="ORF">SALLE_v1c09640</name>
</gene>
<dbReference type="EMBL" id="CP031376">
    <property type="protein sequence ID" value="AXK51634.1"/>
    <property type="molecule type" value="Genomic_DNA"/>
</dbReference>
<dbReference type="PROSITE" id="PS00572">
    <property type="entry name" value="GLYCOSYL_HYDROL_F1_1"/>
    <property type="match status" value="1"/>
</dbReference>
<evidence type="ECO:0000256" key="1">
    <source>
        <dbReference type="ARBA" id="ARBA00010838"/>
    </source>
</evidence>
<comment type="similarity">
    <text evidence="1 5">Belongs to the glycosyl hydrolase 1 family.</text>
</comment>
<evidence type="ECO:0000313" key="7">
    <source>
        <dbReference type="EMBL" id="AXK51634.1"/>
    </source>
</evidence>
<keyword evidence="8" id="KW-1185">Reference proteome</keyword>
<reference evidence="7 8" key="1">
    <citation type="submission" date="2018-07" db="EMBL/GenBank/DDBJ databases">
        <title>Complete genome sequence of Spiroplasma alleghenense PLHS-1 (ATCC 51752).</title>
        <authorList>
            <person name="Chou L."/>
            <person name="Lee T.-Y."/>
            <person name="Tsai Y.-M."/>
            <person name="Kuo C.-H."/>
        </authorList>
    </citation>
    <scope>NUCLEOTIDE SEQUENCE [LARGE SCALE GENOMIC DNA]</scope>
    <source>
        <strain evidence="7 8">PLHS-1</strain>
    </source>
</reference>
<protein>
    <submittedName>
        <fullName evidence="7">6-phospho-beta-glucosidase</fullName>
    </submittedName>
</protein>
<dbReference type="GO" id="GO:0005829">
    <property type="term" value="C:cytosol"/>
    <property type="evidence" value="ECO:0007669"/>
    <property type="project" value="TreeGrafter"/>
</dbReference>
<dbReference type="GO" id="GO:0016052">
    <property type="term" value="P:carbohydrate catabolic process"/>
    <property type="evidence" value="ECO:0007669"/>
    <property type="project" value="TreeGrafter"/>
</dbReference>
<keyword evidence="3 6" id="KW-0326">Glycosidase</keyword>
<sequence length="483" mass="56364">MNKFPKDFLWGTALAANQIEGAFDKDGKGLSIADIRNYNPKIDRSNMKDELKLSKEKINELINNPQDYYFPKRHGIDFYHTYKEDIKLIADLGIKVFRLSIAWTRIFPNGDETKPNQAGLDFYAKVFAECKKYNLKIMVTISHLEMPLHLVMEYGGWSNKKVITFYMNYAKSIIDAFAKDVEYWIPFNEFNHITFDNTGIFDNESNLLELSYQAFHNQFVANALVIKYKKEVNKKLNLKMQFGSMIGHVLCYPLTCHPNDVLLNQQMDYWNNDFFYDVMAKGEYPWFMKSYFEKNNIKLDITNDELKTLKENTLDFVSFSYYSSGTESVQLETQKTGGNVFMTGKNPYLDATKWGWQVDPVGLRIVLNKLYDRYKLPLFISENGFSAPEELDKNNTVIDDYRIDYLKAHFEQMSLAIADGVELFGYTLWTPIDLISYSSQEITKRYGLIYVDKDDFGNGSGKRYKKKSYDWFAQVIKTNGEKM</sequence>
<dbReference type="KEGG" id="salx:SALLE_v1c09640"/>
<dbReference type="GO" id="GO:0008422">
    <property type="term" value="F:beta-glucosidase activity"/>
    <property type="evidence" value="ECO:0007669"/>
    <property type="project" value="TreeGrafter"/>
</dbReference>
<dbReference type="PANTHER" id="PTHR10353:SF122">
    <property type="entry name" value="6-PHOSPHO-BETA-GLUCOSIDASE ASCB-RELATED"/>
    <property type="match status" value="1"/>
</dbReference>
<dbReference type="RefSeq" id="WP_115558527.1">
    <property type="nucleotide sequence ID" value="NZ_CP031376.1"/>
</dbReference>
<dbReference type="InterPro" id="IPR017853">
    <property type="entry name" value="GH"/>
</dbReference>
<dbReference type="InterPro" id="IPR033132">
    <property type="entry name" value="GH_1_N_CS"/>
</dbReference>
<dbReference type="InterPro" id="IPR018120">
    <property type="entry name" value="Glyco_hydro_1_AS"/>
</dbReference>
<proteinExistence type="inferred from homology"/>
<evidence type="ECO:0000256" key="5">
    <source>
        <dbReference type="RuleBase" id="RU003690"/>
    </source>
</evidence>
<dbReference type="FunFam" id="3.20.20.80:FF:000004">
    <property type="entry name" value="Beta-glucosidase 6-phospho-beta-glucosidase"/>
    <property type="match status" value="1"/>
</dbReference>
<evidence type="ECO:0000256" key="2">
    <source>
        <dbReference type="ARBA" id="ARBA00022801"/>
    </source>
</evidence>
<evidence type="ECO:0000313" key="8">
    <source>
        <dbReference type="Proteomes" id="UP000254792"/>
    </source>
</evidence>
<keyword evidence="2 6" id="KW-0378">Hydrolase</keyword>
<dbReference type="Gene3D" id="3.20.20.80">
    <property type="entry name" value="Glycosidases"/>
    <property type="match status" value="1"/>
</dbReference>
<feature type="active site" description="Nucleophile" evidence="4">
    <location>
        <position position="382"/>
    </location>
</feature>
<dbReference type="PROSITE" id="PS00653">
    <property type="entry name" value="GLYCOSYL_HYDROL_F1_2"/>
    <property type="match status" value="1"/>
</dbReference>
<dbReference type="OrthoDB" id="391810at2"/>
<dbReference type="InterPro" id="IPR001360">
    <property type="entry name" value="Glyco_hydro_1"/>
</dbReference>
<organism evidence="7 8">
    <name type="scientific">Spiroplasma alleghenense</name>
    <dbReference type="NCBI Taxonomy" id="216931"/>
    <lineage>
        <taxon>Bacteria</taxon>
        <taxon>Bacillati</taxon>
        <taxon>Mycoplasmatota</taxon>
        <taxon>Mollicutes</taxon>
        <taxon>Entomoplasmatales</taxon>
        <taxon>Spiroplasmataceae</taxon>
        <taxon>Spiroplasma</taxon>
    </lineage>
</organism>
<dbReference type="AlphaFoldDB" id="A0A345Z4V5"/>
<name>A0A345Z4V5_9MOLU</name>
<dbReference type="SUPFAM" id="SSF51445">
    <property type="entry name" value="(Trans)glycosidases"/>
    <property type="match status" value="1"/>
</dbReference>
<dbReference type="Pfam" id="PF00232">
    <property type="entry name" value="Glyco_hydro_1"/>
    <property type="match status" value="1"/>
</dbReference>